<dbReference type="RefSeq" id="WP_124564566.1">
    <property type="nucleotide sequence ID" value="NZ_JARRRY010000001.1"/>
</dbReference>
<dbReference type="InterPro" id="IPR051606">
    <property type="entry name" value="Polyketide_Oxido-like"/>
</dbReference>
<dbReference type="SUPFAM" id="SSF51735">
    <property type="entry name" value="NAD(P)-binding Rossmann-fold domains"/>
    <property type="match status" value="1"/>
</dbReference>
<sequence>MRICIFGATGRTGKEIMRLSLQDHHQITALVRGNIQMKEQVTCITGDACNREDIQRAVCGSDVVISALGTDGVAVLSQSMPFIIEAMKQEGISRIVTVGTAGILQARTNPKIYRFQSGESKRKSTHAAEDHLRAYLELAQSDLDWTIVCPTHLIDGEARGGFRTEAHMLPEHGKQITVGDTALFTYQQLTSSKYNRKRVGIAY</sequence>
<dbReference type="InterPro" id="IPR016040">
    <property type="entry name" value="NAD(P)-bd_dom"/>
</dbReference>
<name>A0ABT6H2F6_9BACI</name>
<organism evidence="2 3">
    <name type="scientific">Ectobacillus antri</name>
    <dbReference type="NCBI Taxonomy" id="2486280"/>
    <lineage>
        <taxon>Bacteria</taxon>
        <taxon>Bacillati</taxon>
        <taxon>Bacillota</taxon>
        <taxon>Bacilli</taxon>
        <taxon>Bacillales</taxon>
        <taxon>Bacillaceae</taxon>
        <taxon>Ectobacillus</taxon>
    </lineage>
</organism>
<evidence type="ECO:0000313" key="2">
    <source>
        <dbReference type="EMBL" id="MDG5752948.1"/>
    </source>
</evidence>
<evidence type="ECO:0000313" key="3">
    <source>
        <dbReference type="Proteomes" id="UP001218246"/>
    </source>
</evidence>
<dbReference type="Proteomes" id="UP001218246">
    <property type="component" value="Unassembled WGS sequence"/>
</dbReference>
<keyword evidence="3" id="KW-1185">Reference proteome</keyword>
<reference evidence="2 3" key="1">
    <citation type="submission" date="2023-04" db="EMBL/GenBank/DDBJ databases">
        <title>Ectobacillus antri isolated from activated sludge.</title>
        <authorList>
            <person name="Yan P."/>
            <person name="Liu X."/>
        </authorList>
    </citation>
    <scope>NUCLEOTIDE SEQUENCE [LARGE SCALE GENOMIC DNA]</scope>
    <source>
        <strain evidence="2 3">C18H</strain>
    </source>
</reference>
<protein>
    <submittedName>
        <fullName evidence="2">NAD(P)H-binding protein</fullName>
    </submittedName>
</protein>
<dbReference type="Pfam" id="PF13460">
    <property type="entry name" value="NAD_binding_10"/>
    <property type="match status" value="1"/>
</dbReference>
<comment type="caution">
    <text evidence="2">The sequence shown here is derived from an EMBL/GenBank/DDBJ whole genome shotgun (WGS) entry which is preliminary data.</text>
</comment>
<accession>A0ABT6H2F6</accession>
<proteinExistence type="predicted"/>
<dbReference type="Gene3D" id="3.40.50.720">
    <property type="entry name" value="NAD(P)-binding Rossmann-like Domain"/>
    <property type="match status" value="1"/>
</dbReference>
<evidence type="ECO:0000259" key="1">
    <source>
        <dbReference type="Pfam" id="PF13460"/>
    </source>
</evidence>
<dbReference type="EMBL" id="JARULN010000001">
    <property type="protein sequence ID" value="MDG5752948.1"/>
    <property type="molecule type" value="Genomic_DNA"/>
</dbReference>
<dbReference type="PANTHER" id="PTHR43355:SF2">
    <property type="entry name" value="FLAVIN REDUCTASE (NADPH)"/>
    <property type="match status" value="1"/>
</dbReference>
<gene>
    <name evidence="2" type="ORF">P6P90_02900</name>
</gene>
<dbReference type="InterPro" id="IPR036291">
    <property type="entry name" value="NAD(P)-bd_dom_sf"/>
</dbReference>
<feature type="domain" description="NAD(P)-binding" evidence="1">
    <location>
        <begin position="7"/>
        <end position="190"/>
    </location>
</feature>
<dbReference type="PANTHER" id="PTHR43355">
    <property type="entry name" value="FLAVIN REDUCTASE (NADPH)"/>
    <property type="match status" value="1"/>
</dbReference>